<keyword evidence="1" id="KW-0677">Repeat</keyword>
<evidence type="ECO:0008006" key="4">
    <source>
        <dbReference type="Google" id="ProtNLM"/>
    </source>
</evidence>
<dbReference type="SUPFAM" id="SSF101898">
    <property type="entry name" value="NHL repeat"/>
    <property type="match status" value="1"/>
</dbReference>
<dbReference type="Pfam" id="PF01436">
    <property type="entry name" value="NHL"/>
    <property type="match status" value="1"/>
</dbReference>
<dbReference type="EMBL" id="QYUO01000001">
    <property type="protein sequence ID" value="RJF99147.1"/>
    <property type="molecule type" value="Genomic_DNA"/>
</dbReference>
<dbReference type="AlphaFoldDB" id="A0A3A3FSF7"/>
<reference evidence="3" key="1">
    <citation type="submission" date="2018-09" db="EMBL/GenBank/DDBJ databases">
        <authorList>
            <person name="Zhu H."/>
        </authorList>
    </citation>
    <scope>NUCLEOTIDE SEQUENCE [LARGE SCALE GENOMIC DNA]</scope>
    <source>
        <strain evidence="3">K1R23-30</strain>
    </source>
</reference>
<gene>
    <name evidence="2" type="ORF">D3871_11955</name>
</gene>
<protein>
    <recommendedName>
        <fullName evidence="4">NHL repeat-containing protein</fullName>
    </recommendedName>
</protein>
<proteinExistence type="predicted"/>
<dbReference type="PANTHER" id="PTHR13833">
    <property type="match status" value="1"/>
</dbReference>
<organism evidence="2 3">
    <name type="scientific">Noviherbaspirillum saxi</name>
    <dbReference type="NCBI Taxonomy" id="2320863"/>
    <lineage>
        <taxon>Bacteria</taxon>
        <taxon>Pseudomonadati</taxon>
        <taxon>Pseudomonadota</taxon>
        <taxon>Betaproteobacteria</taxon>
        <taxon>Burkholderiales</taxon>
        <taxon>Oxalobacteraceae</taxon>
        <taxon>Noviherbaspirillum</taxon>
    </lineage>
</organism>
<dbReference type="PANTHER" id="PTHR13833:SF71">
    <property type="entry name" value="NHL DOMAIN-CONTAINING PROTEIN"/>
    <property type="match status" value="1"/>
</dbReference>
<dbReference type="Gene3D" id="2.120.10.30">
    <property type="entry name" value="TolB, C-terminal domain"/>
    <property type="match status" value="3"/>
</dbReference>
<comment type="caution">
    <text evidence="2">The sequence shown here is derived from an EMBL/GenBank/DDBJ whole genome shotgun (WGS) entry which is preliminary data.</text>
</comment>
<keyword evidence="3" id="KW-1185">Reference proteome</keyword>
<dbReference type="Proteomes" id="UP000265955">
    <property type="component" value="Unassembled WGS sequence"/>
</dbReference>
<dbReference type="InterPro" id="IPR001258">
    <property type="entry name" value="NHL_repeat"/>
</dbReference>
<evidence type="ECO:0000313" key="3">
    <source>
        <dbReference type="Proteomes" id="UP000265955"/>
    </source>
</evidence>
<evidence type="ECO:0000256" key="1">
    <source>
        <dbReference type="ARBA" id="ARBA00022737"/>
    </source>
</evidence>
<evidence type="ECO:0000313" key="2">
    <source>
        <dbReference type="EMBL" id="RJF99147.1"/>
    </source>
</evidence>
<sequence length="356" mass="37005">MSMLGAVSTFAGKEGVYGYADGIGQNVKFPAKGSAIASDMDGNAYVTDPEQFTVRKITPTGSVSTIAGIAGVQGTNNGYGTEAKFWSPKGIASNRSGDVYVSDLIYQNDGSTPAVNDGSNLPITTIRNITRSGSVSTLVDVMGMTWEDSTFKVVNPTVFTTDKAGNLYIAEVGWRRIKKIAPDGTVSSAGGLTEEWPGYGRGVVSYLRGMAADGKGNVFLLFEGHGLLSHGGFTSTRIEKVTAGNYATLFAGRATVPNGTALQEEPSLVDGKGSDARFSSSAKGITIDDVGNLYVADTGNHSIRKITPDGTVSTLIGSKKGVRLGSSPSLDSPTGITFAAPNTLLITTPGSVLKFQ</sequence>
<name>A0A3A3FSF7_9BURK</name>
<dbReference type="InterPro" id="IPR011042">
    <property type="entry name" value="6-blade_b-propeller_TolB-like"/>
</dbReference>
<accession>A0A3A3FSF7</accession>